<dbReference type="STRING" id="1543381.LF63_0108305"/>
<dbReference type="HOGENOM" id="CLU_037503_0_0_6"/>
<dbReference type="OrthoDB" id="5295974at2"/>
<keyword evidence="3" id="KW-1185">Reference proteome</keyword>
<dbReference type="EMBL" id="JROI01000010">
    <property type="protein sequence ID" value="KGI78305.1"/>
    <property type="molecule type" value="Genomic_DNA"/>
</dbReference>
<protein>
    <recommendedName>
        <fullName evidence="5">Phosphoglycerate mutase</fullName>
    </recommendedName>
</protein>
<sequence length="296" mass="33203">MLHVLLPNFALCGQDRVLRTWLVRGDRLPDAEHGYTTALGAHFRWPSGGLPAAALLREAVCGDAGGETWLCADPAFVQPDMTGARMLACGTLDLTAADAEALARPLRPLFGDRGFLLETTAPSRWHLRLPRDAQPPAFAAPDRVLGDDLLPYLPQDARHASWRELFNEAQILLHQHPLNAERRARGQMPVNCLWLWGGGRLPSWVKADIERIYTADPLARVLAERARVGIAAVRDFDPDGEGDVLLDLESDLRPEVHWPLLTRALKGHKAMRLDFASGERMEVRHAHRWRFWRKVV</sequence>
<evidence type="ECO:0000313" key="2">
    <source>
        <dbReference type="EMBL" id="MBB6183204.1"/>
    </source>
</evidence>
<gene>
    <name evidence="2" type="ORF">HNQ86_000549</name>
    <name evidence="1" type="ORF">LF63_0108305</name>
</gene>
<comment type="caution">
    <text evidence="1">The sequence shown here is derived from an EMBL/GenBank/DDBJ whole genome shotgun (WGS) entry which is preliminary data.</text>
</comment>
<evidence type="ECO:0008006" key="5">
    <source>
        <dbReference type="Google" id="ProtNLM"/>
    </source>
</evidence>
<evidence type="ECO:0000313" key="4">
    <source>
        <dbReference type="Proteomes" id="UP000560000"/>
    </source>
</evidence>
<dbReference type="Proteomes" id="UP000560000">
    <property type="component" value="Unassembled WGS sequence"/>
</dbReference>
<organism evidence="1 3">
    <name type="scientific">Oleiagrimonas soli</name>
    <dbReference type="NCBI Taxonomy" id="1543381"/>
    <lineage>
        <taxon>Bacteria</taxon>
        <taxon>Pseudomonadati</taxon>
        <taxon>Pseudomonadota</taxon>
        <taxon>Gammaproteobacteria</taxon>
        <taxon>Lysobacterales</taxon>
        <taxon>Rhodanobacteraceae</taxon>
        <taxon>Oleiagrimonas</taxon>
    </lineage>
</organism>
<reference evidence="2 4" key="2">
    <citation type="submission" date="2020-08" db="EMBL/GenBank/DDBJ databases">
        <title>Genomic Encyclopedia of Type Strains, Phase IV (KMG-IV): sequencing the most valuable type-strain genomes for metagenomic binning, comparative biology and taxonomic classification.</title>
        <authorList>
            <person name="Goeker M."/>
        </authorList>
    </citation>
    <scope>NUCLEOTIDE SEQUENCE [LARGE SCALE GENOMIC DNA]</scope>
    <source>
        <strain evidence="2 4">DSM 107085</strain>
    </source>
</reference>
<reference evidence="1 3" key="1">
    <citation type="submission" date="2014-09" db="EMBL/GenBank/DDBJ databases">
        <title>Xanthomonadaceae 3.5X direct submission.</title>
        <authorList>
            <person name="Fang T."/>
            <person name="Wang H."/>
        </authorList>
    </citation>
    <scope>NUCLEOTIDE SEQUENCE [LARGE SCALE GENOMIC DNA]</scope>
    <source>
        <strain evidence="1 3">3.5X</strain>
    </source>
</reference>
<dbReference type="Proteomes" id="UP000029708">
    <property type="component" value="Unassembled WGS sequence"/>
</dbReference>
<evidence type="ECO:0000313" key="1">
    <source>
        <dbReference type="EMBL" id="KGI78305.1"/>
    </source>
</evidence>
<dbReference type="EMBL" id="JACHET010000001">
    <property type="protein sequence ID" value="MBB6183204.1"/>
    <property type="molecule type" value="Genomic_DNA"/>
</dbReference>
<dbReference type="AlphaFoldDB" id="A0A099CZ44"/>
<evidence type="ECO:0000313" key="3">
    <source>
        <dbReference type="Proteomes" id="UP000029708"/>
    </source>
</evidence>
<dbReference type="RefSeq" id="WP_043100966.1">
    <property type="nucleotide sequence ID" value="NZ_JACHET010000001.1"/>
</dbReference>
<proteinExistence type="predicted"/>
<accession>A0A099CZ44</accession>
<name>A0A099CZ44_9GAMM</name>